<name>A0A1N7GVK9_9NOCA</name>
<dbReference type="Gene3D" id="3.40.630.30">
    <property type="match status" value="2"/>
</dbReference>
<keyword evidence="8" id="KW-1185">Reference proteome</keyword>
<evidence type="ECO:0000256" key="5">
    <source>
        <dbReference type="HAMAP-Rule" id="MF_01812"/>
    </source>
</evidence>
<evidence type="ECO:0000256" key="2">
    <source>
        <dbReference type="ARBA" id="ARBA00022488"/>
    </source>
</evidence>
<evidence type="ECO:0000313" key="8">
    <source>
        <dbReference type="Proteomes" id="UP000186218"/>
    </source>
</evidence>
<dbReference type="SUPFAM" id="SSF55718">
    <property type="entry name" value="SCP-like"/>
    <property type="match status" value="1"/>
</dbReference>
<feature type="active site" description="Proton acceptor; via carboxylate" evidence="5">
    <location>
        <position position="404"/>
    </location>
</feature>
<dbReference type="STRING" id="1344003.SAMN05445060_3141"/>
<dbReference type="InterPro" id="IPR051554">
    <property type="entry name" value="Acetyltransferase_Eis"/>
</dbReference>
<comment type="subunit">
    <text evidence="5">Homohexamer; trimer of dimers.</text>
</comment>
<dbReference type="GO" id="GO:0034069">
    <property type="term" value="F:aminoglycoside N-acetyltransferase activity"/>
    <property type="evidence" value="ECO:0007669"/>
    <property type="project" value="TreeGrafter"/>
</dbReference>
<dbReference type="AlphaFoldDB" id="A0A1N7GVK9"/>
<proteinExistence type="inferred from homology"/>
<feature type="domain" description="N-acetyltransferase" evidence="6">
    <location>
        <begin position="8"/>
        <end position="159"/>
    </location>
</feature>
<dbReference type="Pfam" id="PF17668">
    <property type="entry name" value="Acetyltransf_17"/>
    <property type="match status" value="1"/>
</dbReference>
<protein>
    <submittedName>
        <fullName evidence="7">Predicted acetyltransferase</fullName>
    </submittedName>
</protein>
<comment type="similarity">
    <text evidence="1 5">Belongs to the acetyltransferase Eis family.</text>
</comment>
<gene>
    <name evidence="7" type="ORF">SAMN05445060_3141</name>
</gene>
<evidence type="ECO:0000256" key="1">
    <source>
        <dbReference type="ARBA" id="ARBA00009213"/>
    </source>
</evidence>
<dbReference type="PANTHER" id="PTHR37817:SF1">
    <property type="entry name" value="N-ACETYLTRANSFERASE EIS"/>
    <property type="match status" value="1"/>
</dbReference>
<dbReference type="SUPFAM" id="SSF55729">
    <property type="entry name" value="Acyl-CoA N-acyltransferases (Nat)"/>
    <property type="match status" value="1"/>
</dbReference>
<dbReference type="InterPro" id="IPR022902">
    <property type="entry name" value="NAcTrfase_Eis"/>
</dbReference>
<keyword evidence="3 5" id="KW-0808">Transferase</keyword>
<dbReference type="GO" id="GO:0030649">
    <property type="term" value="P:aminoglycoside antibiotic catabolic process"/>
    <property type="evidence" value="ECO:0007669"/>
    <property type="project" value="TreeGrafter"/>
</dbReference>
<sequence>MSTAAGTLELRRATDDDWDDIIAADARAFAFIHPLDDEAQQDLRRKVRDEDVVVVRDGADLVGVAMFYRMTMTVPGGTRVDIPGLSWVSVAATHRRRGILRMMLTEIFEQWERENFTFAALTASEGTIYERFGFGPACFEERVSVELGRSTFREPAPDDSRVRFADDEQIRTAVPELHDRWSATRSGALARSDVWWQMIFADREMLRDGRSALHYLLHADGYASYRIAHRGDDAVAEVSEIFTVSDVAHTDLWRVLLGLDLIPRVTATIPTDDALPVKLTDLRAVKVEHVADAMWLRILDVPAALAARVYDRDTSFVLEVHDNHRDAGGRFAVDIADGRATVTATTEPPTITTDISVLSSIYLGGYRAVEFARANRLWVADQPTLTAFDQAFSTERRPFSGTFF</sequence>
<dbReference type="PROSITE" id="PS51186">
    <property type="entry name" value="GNAT"/>
    <property type="match status" value="1"/>
</dbReference>
<evidence type="ECO:0000259" key="6">
    <source>
        <dbReference type="PROSITE" id="PS51186"/>
    </source>
</evidence>
<organism evidence="7 8">
    <name type="scientific">Williamsia sterculiae</name>
    <dbReference type="NCBI Taxonomy" id="1344003"/>
    <lineage>
        <taxon>Bacteria</taxon>
        <taxon>Bacillati</taxon>
        <taxon>Actinomycetota</taxon>
        <taxon>Actinomycetes</taxon>
        <taxon>Mycobacteriales</taxon>
        <taxon>Nocardiaceae</taxon>
        <taxon>Williamsia</taxon>
    </lineage>
</organism>
<dbReference type="Proteomes" id="UP000186218">
    <property type="component" value="Unassembled WGS sequence"/>
</dbReference>
<feature type="binding site" evidence="5">
    <location>
        <begin position="124"/>
        <end position="125"/>
    </location>
    <ligand>
        <name>acetyl-CoA</name>
        <dbReference type="ChEBI" id="CHEBI:57288"/>
    </ligand>
</feature>
<dbReference type="HAMAP" id="MF_01812">
    <property type="entry name" value="Eis"/>
    <property type="match status" value="1"/>
</dbReference>
<feature type="active site" description="Proton donor" evidence="5">
    <location>
        <position position="129"/>
    </location>
</feature>
<dbReference type="Pfam" id="PF13527">
    <property type="entry name" value="Acetyltransf_9"/>
    <property type="match status" value="1"/>
</dbReference>
<dbReference type="Gene3D" id="3.30.1050.10">
    <property type="entry name" value="SCP2 sterol-binding domain"/>
    <property type="match status" value="1"/>
</dbReference>
<dbReference type="InterPro" id="IPR041380">
    <property type="entry name" value="Acetyltransf_17"/>
</dbReference>
<accession>A0A1N7GVK9</accession>
<keyword evidence="4 5" id="KW-0012">Acyltransferase</keyword>
<feature type="binding site" evidence="5">
    <location>
        <begin position="88"/>
        <end position="90"/>
    </location>
    <ligand>
        <name>acetyl-CoA</name>
        <dbReference type="ChEBI" id="CHEBI:57288"/>
    </ligand>
</feature>
<dbReference type="EMBL" id="FTNT01000010">
    <property type="protein sequence ID" value="SIS16625.1"/>
    <property type="molecule type" value="Genomic_DNA"/>
</dbReference>
<dbReference type="InterPro" id="IPR016181">
    <property type="entry name" value="Acyl_CoA_acyltransferase"/>
</dbReference>
<dbReference type="NCBIfam" id="NF002367">
    <property type="entry name" value="PRK01346.1-4"/>
    <property type="match status" value="1"/>
</dbReference>
<dbReference type="OrthoDB" id="8399956at2"/>
<evidence type="ECO:0000313" key="7">
    <source>
        <dbReference type="EMBL" id="SIS16625.1"/>
    </source>
</evidence>
<reference evidence="7 8" key="1">
    <citation type="submission" date="2017-01" db="EMBL/GenBank/DDBJ databases">
        <authorList>
            <person name="Mah S.A."/>
            <person name="Swanson W.J."/>
            <person name="Moy G.W."/>
            <person name="Vacquier V.D."/>
        </authorList>
    </citation>
    <scope>NUCLEOTIDE SEQUENCE [LARGE SCALE GENOMIC DNA]</scope>
    <source>
        <strain evidence="7 8">CPCC 203464</strain>
    </source>
</reference>
<feature type="binding site" evidence="5">
    <location>
        <begin position="96"/>
        <end position="101"/>
    </location>
    <ligand>
        <name>acetyl-CoA</name>
        <dbReference type="ChEBI" id="CHEBI:57288"/>
    </ligand>
</feature>
<dbReference type="InterPro" id="IPR000182">
    <property type="entry name" value="GNAT_dom"/>
</dbReference>
<dbReference type="InterPro" id="IPR025559">
    <property type="entry name" value="Eis_dom"/>
</dbReference>
<dbReference type="RefSeq" id="WP_076481297.1">
    <property type="nucleotide sequence ID" value="NZ_FTNT01000010.1"/>
</dbReference>
<dbReference type="Pfam" id="PF13530">
    <property type="entry name" value="SCP2_2"/>
    <property type="match status" value="1"/>
</dbReference>
<evidence type="ECO:0000256" key="3">
    <source>
        <dbReference type="ARBA" id="ARBA00022679"/>
    </source>
</evidence>
<keyword evidence="2" id="KW-1036">Host cytoplasmic vesicle</keyword>
<dbReference type="PANTHER" id="PTHR37817">
    <property type="entry name" value="N-ACETYLTRANSFERASE EIS"/>
    <property type="match status" value="1"/>
</dbReference>
<dbReference type="InterPro" id="IPR036527">
    <property type="entry name" value="SCP2_sterol-bd_dom_sf"/>
</dbReference>
<evidence type="ECO:0000256" key="4">
    <source>
        <dbReference type="ARBA" id="ARBA00023315"/>
    </source>
</evidence>